<evidence type="ECO:0000313" key="3">
    <source>
        <dbReference type="Proteomes" id="UP000290540"/>
    </source>
</evidence>
<dbReference type="EMBL" id="MQTW01000089">
    <property type="protein sequence ID" value="RYC86479.1"/>
    <property type="molecule type" value="Genomic_DNA"/>
</dbReference>
<accession>A0A4V1RZW0</accession>
<name>A0A4V1RZW0_FUSOX</name>
<proteinExistence type="predicted"/>
<dbReference type="InterPro" id="IPR056002">
    <property type="entry name" value="DUF7580"/>
</dbReference>
<evidence type="ECO:0000313" key="2">
    <source>
        <dbReference type="EMBL" id="RYC86479.1"/>
    </source>
</evidence>
<organism evidence="2 3">
    <name type="scientific">Fusarium oxysporum f. sp. narcissi</name>
    <dbReference type="NCBI Taxonomy" id="451672"/>
    <lineage>
        <taxon>Eukaryota</taxon>
        <taxon>Fungi</taxon>
        <taxon>Dikarya</taxon>
        <taxon>Ascomycota</taxon>
        <taxon>Pezizomycotina</taxon>
        <taxon>Sordariomycetes</taxon>
        <taxon>Hypocreomycetidae</taxon>
        <taxon>Hypocreales</taxon>
        <taxon>Nectriaceae</taxon>
        <taxon>Fusarium</taxon>
        <taxon>Fusarium oxysporum species complex</taxon>
    </lineage>
</organism>
<evidence type="ECO:0000259" key="1">
    <source>
        <dbReference type="Pfam" id="PF24476"/>
    </source>
</evidence>
<dbReference type="PANTHER" id="PTHR35186">
    <property type="entry name" value="ANK_REP_REGION DOMAIN-CONTAINING PROTEIN"/>
    <property type="match status" value="1"/>
</dbReference>
<gene>
    <name evidence="2" type="ORF">BFJ63_vAg10619</name>
</gene>
<dbReference type="Pfam" id="PF24476">
    <property type="entry name" value="DUF7580"/>
    <property type="match status" value="1"/>
</dbReference>
<comment type="caution">
    <text evidence="2">The sequence shown here is derived from an EMBL/GenBank/DDBJ whole genome shotgun (WGS) entry which is preliminary data.</text>
</comment>
<dbReference type="Proteomes" id="UP000290540">
    <property type="component" value="Unassembled WGS sequence"/>
</dbReference>
<dbReference type="PANTHER" id="PTHR35186:SF4">
    <property type="entry name" value="PRION-INHIBITION AND PROPAGATION HELO DOMAIN-CONTAINING PROTEIN"/>
    <property type="match status" value="1"/>
</dbReference>
<protein>
    <recommendedName>
        <fullName evidence="1">DUF7580 domain-containing protein</fullName>
    </recommendedName>
</protein>
<reference evidence="2 3" key="1">
    <citation type="submission" date="2016-12" db="EMBL/GenBank/DDBJ databases">
        <title>Draft genome sequence of Fusarium oxysporum causing rot on Narcissus.</title>
        <authorList>
            <person name="Armitage A.D."/>
            <person name="Taylor A."/>
            <person name="Clarkson J.P."/>
            <person name="Harrison R.J."/>
            <person name="Jackson A.C."/>
        </authorList>
    </citation>
    <scope>NUCLEOTIDE SEQUENCE [LARGE SCALE GENOMIC DNA]</scope>
    <source>
        <strain evidence="2 3">N139</strain>
    </source>
</reference>
<dbReference type="AlphaFoldDB" id="A0A4V1RZW0"/>
<feature type="domain" description="DUF7580" evidence="1">
    <location>
        <begin position="210"/>
        <end position="581"/>
    </location>
</feature>
<sequence>MSGFEVAGIVLGSIPIVVSALQCYMNGLGTLQNFRSCKRILKSLILTLKTEHANLQNIYEKLLTGIAPQTRIEEMIRDPFGHLWREEEIFNKLRLRLWSSLQVFDDRVQDMREAIEEMMEKLNIGTDGKVGGCDRCCASTNSEQTDWTDSSSIKKQFRRATFILQKSNHEEALTRIRDGVSALQRLAVLNTDLESQRKSRSQGRLNKLVNGMLSGIYHALRSTMTCKCSDLHDVGLRLTPPSRTVIPEDDDEDIIKELQFRLAVSYLMASQADTSKQWNEILLKNGEDLKTSTVSFTAQKTATLRKTVGFAVPSTTCSTNSQQSQTVVIESALSNLTLNTLRTMSDLTCSKQISNLCEAMQTMGKKKQGERCGHIQHCHMNQTQKYDVYTLECLGSCDEWSLVPLKQVLQDPALLYGDKLRLAWMIACGVLQMQGTPWVADIPRSEDIFIAQKGGVHQFQHVFVLRHFPEYPRVNASVSPTNPFMLYLGILLIELILGQSIATLDSPQTQTLEPGLPRHILDYEAANKLLGRVMMIGGSGYYNAVERCLRSDMQIGTSGNSCCFQGDVISGVLDPLEQDLRRLVA</sequence>